<dbReference type="GO" id="GO:0005829">
    <property type="term" value="C:cytosol"/>
    <property type="evidence" value="ECO:0007669"/>
    <property type="project" value="TreeGrafter"/>
</dbReference>
<reference evidence="8" key="1">
    <citation type="submission" date="2021-02" db="EMBL/GenBank/DDBJ databases">
        <authorList>
            <person name="Vanwijnsberghe S."/>
        </authorList>
    </citation>
    <scope>NUCLEOTIDE SEQUENCE</scope>
    <source>
        <strain evidence="8">R-70211</strain>
    </source>
</reference>
<comment type="caution">
    <text evidence="8">The sequence shown here is derived from an EMBL/GenBank/DDBJ whole genome shotgun (WGS) entry which is preliminary data.</text>
</comment>
<organism evidence="8 9">
    <name type="scientific">Paraburkholderia domus</name>
    <dbReference type="NCBI Taxonomy" id="2793075"/>
    <lineage>
        <taxon>Bacteria</taxon>
        <taxon>Pseudomonadati</taxon>
        <taxon>Pseudomonadota</taxon>
        <taxon>Betaproteobacteria</taxon>
        <taxon>Burkholderiales</taxon>
        <taxon>Burkholderiaceae</taxon>
        <taxon>Paraburkholderia</taxon>
    </lineage>
</organism>
<evidence type="ECO:0000256" key="4">
    <source>
        <dbReference type="PROSITE-ProRule" id="PRU00169"/>
    </source>
</evidence>
<evidence type="ECO:0000313" key="9">
    <source>
        <dbReference type="Proteomes" id="UP000675121"/>
    </source>
</evidence>
<dbReference type="InterPro" id="IPR039420">
    <property type="entry name" value="WalR-like"/>
</dbReference>
<dbReference type="SUPFAM" id="SSF52172">
    <property type="entry name" value="CheY-like"/>
    <property type="match status" value="1"/>
</dbReference>
<evidence type="ECO:0000256" key="5">
    <source>
        <dbReference type="PROSITE-ProRule" id="PRU01091"/>
    </source>
</evidence>
<dbReference type="PROSITE" id="PS51755">
    <property type="entry name" value="OMPR_PHOB"/>
    <property type="match status" value="1"/>
</dbReference>
<dbReference type="GO" id="GO:0032993">
    <property type="term" value="C:protein-DNA complex"/>
    <property type="evidence" value="ECO:0007669"/>
    <property type="project" value="TreeGrafter"/>
</dbReference>
<dbReference type="Gene3D" id="3.40.50.2300">
    <property type="match status" value="1"/>
</dbReference>
<dbReference type="Proteomes" id="UP000675121">
    <property type="component" value="Unassembled WGS sequence"/>
</dbReference>
<evidence type="ECO:0000256" key="2">
    <source>
        <dbReference type="ARBA" id="ARBA00023012"/>
    </source>
</evidence>
<dbReference type="Gene3D" id="1.10.10.10">
    <property type="entry name" value="Winged helix-like DNA-binding domain superfamily/Winged helix DNA-binding domain"/>
    <property type="match status" value="1"/>
</dbReference>
<keyword evidence="3 5" id="KW-0238">DNA-binding</keyword>
<dbReference type="Pfam" id="PF00486">
    <property type="entry name" value="Trans_reg_C"/>
    <property type="match status" value="1"/>
</dbReference>
<keyword evidence="2" id="KW-0902">Two-component regulatory system</keyword>
<dbReference type="GO" id="GO:0000976">
    <property type="term" value="F:transcription cis-regulatory region binding"/>
    <property type="evidence" value="ECO:0007669"/>
    <property type="project" value="TreeGrafter"/>
</dbReference>
<dbReference type="Pfam" id="PF00072">
    <property type="entry name" value="Response_reg"/>
    <property type="match status" value="1"/>
</dbReference>
<proteinExistence type="predicted"/>
<sequence length="229" mass="26087">MRVAVLDDDSTQRDFVGDALSPAGYSCTFFAEGRALISNLRHETYAIVILDWNLTDIPGDQVLRWIRDYHGSSLPVLFMTARSSERDIVHALNAGADDYVTKPVHANVLLARVSNLLRRTSAPKQAPPAEQFGDFIFNLREEDVYFQGEPQRLSKKEFQVALLLFQNLGRPLSRNHIVDTVWKHSTPGMTTRTVDTHISWVRRKLNLRPESGYIIVPIYGYGYRLERLG</sequence>
<keyword evidence="1 4" id="KW-0597">Phosphoprotein</keyword>
<dbReference type="PROSITE" id="PS50110">
    <property type="entry name" value="RESPONSE_REGULATORY"/>
    <property type="match status" value="1"/>
</dbReference>
<dbReference type="CDD" id="cd17574">
    <property type="entry name" value="REC_OmpR"/>
    <property type="match status" value="1"/>
</dbReference>
<dbReference type="Gene3D" id="6.10.250.690">
    <property type="match status" value="1"/>
</dbReference>
<evidence type="ECO:0000259" key="7">
    <source>
        <dbReference type="PROSITE" id="PS51755"/>
    </source>
</evidence>
<protein>
    <submittedName>
        <fullName evidence="8">Sensory transduction protein regX3</fullName>
    </submittedName>
</protein>
<feature type="domain" description="Response regulatory" evidence="6">
    <location>
        <begin position="2"/>
        <end position="117"/>
    </location>
</feature>
<keyword evidence="9" id="KW-1185">Reference proteome</keyword>
<accession>A0A9N8R2E8</accession>
<feature type="modified residue" description="4-aspartylphosphate" evidence="4">
    <location>
        <position position="51"/>
    </location>
</feature>
<dbReference type="SMART" id="SM00448">
    <property type="entry name" value="REC"/>
    <property type="match status" value="1"/>
</dbReference>
<evidence type="ECO:0000259" key="6">
    <source>
        <dbReference type="PROSITE" id="PS50110"/>
    </source>
</evidence>
<dbReference type="InterPro" id="IPR036388">
    <property type="entry name" value="WH-like_DNA-bd_sf"/>
</dbReference>
<dbReference type="RefSeq" id="WP_201139424.1">
    <property type="nucleotide sequence ID" value="NZ_CAJNAS010000016.1"/>
</dbReference>
<dbReference type="CDD" id="cd00383">
    <property type="entry name" value="trans_reg_C"/>
    <property type="match status" value="1"/>
</dbReference>
<dbReference type="GO" id="GO:0000156">
    <property type="term" value="F:phosphorelay response regulator activity"/>
    <property type="evidence" value="ECO:0007669"/>
    <property type="project" value="TreeGrafter"/>
</dbReference>
<gene>
    <name evidence="8" type="primary">regX3_1</name>
    <name evidence="8" type="ORF">R70211_05372</name>
</gene>
<dbReference type="InterPro" id="IPR001789">
    <property type="entry name" value="Sig_transdc_resp-reg_receiver"/>
</dbReference>
<evidence type="ECO:0000313" key="8">
    <source>
        <dbReference type="EMBL" id="CAE6935600.1"/>
    </source>
</evidence>
<dbReference type="SMART" id="SM00862">
    <property type="entry name" value="Trans_reg_C"/>
    <property type="match status" value="1"/>
</dbReference>
<evidence type="ECO:0000256" key="3">
    <source>
        <dbReference type="ARBA" id="ARBA00023125"/>
    </source>
</evidence>
<dbReference type="InterPro" id="IPR001867">
    <property type="entry name" value="OmpR/PhoB-type_DNA-bd"/>
</dbReference>
<dbReference type="PANTHER" id="PTHR48111">
    <property type="entry name" value="REGULATOR OF RPOS"/>
    <property type="match status" value="1"/>
</dbReference>
<evidence type="ECO:0000256" key="1">
    <source>
        <dbReference type="ARBA" id="ARBA00022553"/>
    </source>
</evidence>
<dbReference type="AlphaFoldDB" id="A0A9N8R2E8"/>
<dbReference type="PANTHER" id="PTHR48111:SF40">
    <property type="entry name" value="PHOSPHATE REGULON TRANSCRIPTIONAL REGULATORY PROTEIN PHOB"/>
    <property type="match status" value="1"/>
</dbReference>
<feature type="domain" description="OmpR/PhoB-type" evidence="7">
    <location>
        <begin position="127"/>
        <end position="227"/>
    </location>
</feature>
<dbReference type="EMBL" id="CAJNAS010000016">
    <property type="protein sequence ID" value="CAE6935600.1"/>
    <property type="molecule type" value="Genomic_DNA"/>
</dbReference>
<feature type="DNA-binding region" description="OmpR/PhoB-type" evidence="5">
    <location>
        <begin position="127"/>
        <end position="227"/>
    </location>
</feature>
<name>A0A9N8R2E8_9BURK</name>
<dbReference type="GO" id="GO:0006355">
    <property type="term" value="P:regulation of DNA-templated transcription"/>
    <property type="evidence" value="ECO:0007669"/>
    <property type="project" value="InterPro"/>
</dbReference>
<dbReference type="InterPro" id="IPR011006">
    <property type="entry name" value="CheY-like_superfamily"/>
</dbReference>